<evidence type="ECO:0008006" key="5">
    <source>
        <dbReference type="Google" id="ProtNLM"/>
    </source>
</evidence>
<feature type="compositionally biased region" description="Low complexity" evidence="1">
    <location>
        <begin position="230"/>
        <end position="241"/>
    </location>
</feature>
<dbReference type="AlphaFoldDB" id="A0A1Y2D5K2"/>
<reference evidence="3 4" key="1">
    <citation type="submission" date="2016-07" db="EMBL/GenBank/DDBJ databases">
        <title>Pervasive Adenine N6-methylation of Active Genes in Fungi.</title>
        <authorList>
            <consortium name="DOE Joint Genome Institute"/>
            <person name="Mondo S.J."/>
            <person name="Dannebaum R.O."/>
            <person name="Kuo R.C."/>
            <person name="Labutti K."/>
            <person name="Haridas S."/>
            <person name="Kuo A."/>
            <person name="Salamov A."/>
            <person name="Ahrendt S.R."/>
            <person name="Lipzen A."/>
            <person name="Sullivan W."/>
            <person name="Andreopoulos W.B."/>
            <person name="Clum A."/>
            <person name="Lindquist E."/>
            <person name="Daum C."/>
            <person name="Ramamoorthy G.K."/>
            <person name="Gryganskyi A."/>
            <person name="Culley D."/>
            <person name="Magnuson J.K."/>
            <person name="James T.Y."/>
            <person name="O'Malley M.A."/>
            <person name="Stajich J.E."/>
            <person name="Spatafora J.W."/>
            <person name="Visel A."/>
            <person name="Grigoriev I.V."/>
        </authorList>
    </citation>
    <scope>NUCLEOTIDE SEQUENCE [LARGE SCALE GENOMIC DNA]</scope>
    <source>
        <strain evidence="3 4">62-1032</strain>
    </source>
</reference>
<feature type="compositionally biased region" description="Low complexity" evidence="1">
    <location>
        <begin position="166"/>
        <end position="216"/>
    </location>
</feature>
<comment type="caution">
    <text evidence="3">The sequence shown here is derived from an EMBL/GenBank/DDBJ whole genome shotgun (WGS) entry which is preliminary data.</text>
</comment>
<dbReference type="EMBL" id="MCGR01000096">
    <property type="protein sequence ID" value="ORY54589.1"/>
    <property type="molecule type" value="Genomic_DNA"/>
</dbReference>
<feature type="signal peptide" evidence="2">
    <location>
        <begin position="1"/>
        <end position="21"/>
    </location>
</feature>
<gene>
    <name evidence="3" type="ORF">BCR35DRAFT_355863</name>
</gene>
<keyword evidence="2" id="KW-0732">Signal</keyword>
<sequence length="277" mass="27762">MVAISTLTLSALALGAHVSLAAPSRAQPTLSPRNHVEKRALSSWLTLLKDSVVSDVACATSCVSWLADAALCAGESTLTDSTYLGCMCETDNLAAWVSCASCYVDHMTDGTQQQTTFQNLESDYLSECGASLPLTVTFSVSTSTSLPIFTASGTLPIYTATATGNPETLTQATQTTSSSETSSTSTTESSPSSTTLSSSTSESTTTESSTSTSSSADLSPFTVTSTTSQGAPTGSSAQTGASGAAAGVATTVVVESGAGRVAVALGALLVGALALII</sequence>
<protein>
    <recommendedName>
        <fullName evidence="5">Extracellular membrane protein CFEM domain-containing protein</fullName>
    </recommendedName>
</protein>
<evidence type="ECO:0000256" key="1">
    <source>
        <dbReference type="SAM" id="MobiDB-lite"/>
    </source>
</evidence>
<accession>A0A1Y2D5K2</accession>
<evidence type="ECO:0000313" key="4">
    <source>
        <dbReference type="Proteomes" id="UP000193467"/>
    </source>
</evidence>
<proteinExistence type="predicted"/>
<keyword evidence="4" id="KW-1185">Reference proteome</keyword>
<feature type="region of interest" description="Disordered" evidence="1">
    <location>
        <begin position="166"/>
        <end position="241"/>
    </location>
</feature>
<name>A0A1Y2D5K2_9BASI</name>
<feature type="chain" id="PRO_5011988216" description="Extracellular membrane protein CFEM domain-containing protein" evidence="2">
    <location>
        <begin position="22"/>
        <end position="277"/>
    </location>
</feature>
<organism evidence="3 4">
    <name type="scientific">Leucosporidium creatinivorum</name>
    <dbReference type="NCBI Taxonomy" id="106004"/>
    <lineage>
        <taxon>Eukaryota</taxon>
        <taxon>Fungi</taxon>
        <taxon>Dikarya</taxon>
        <taxon>Basidiomycota</taxon>
        <taxon>Pucciniomycotina</taxon>
        <taxon>Microbotryomycetes</taxon>
        <taxon>Leucosporidiales</taxon>
        <taxon>Leucosporidium</taxon>
    </lineage>
</organism>
<dbReference type="Proteomes" id="UP000193467">
    <property type="component" value="Unassembled WGS sequence"/>
</dbReference>
<evidence type="ECO:0000256" key="2">
    <source>
        <dbReference type="SAM" id="SignalP"/>
    </source>
</evidence>
<evidence type="ECO:0000313" key="3">
    <source>
        <dbReference type="EMBL" id="ORY54589.1"/>
    </source>
</evidence>
<dbReference type="InParanoid" id="A0A1Y2D5K2"/>